<evidence type="ECO:0000313" key="2">
    <source>
        <dbReference type="EMBL" id="KAJ8599615.1"/>
    </source>
</evidence>
<reference evidence="2" key="1">
    <citation type="submission" date="2023-01" db="EMBL/GenBank/DDBJ databases">
        <title>Metagenome sequencing of chrysophaentin producing Chrysophaeum taylorii.</title>
        <authorList>
            <person name="Davison J."/>
            <person name="Bewley C."/>
        </authorList>
    </citation>
    <scope>NUCLEOTIDE SEQUENCE</scope>
    <source>
        <strain evidence="2">NIES-1699</strain>
    </source>
</reference>
<comment type="caution">
    <text evidence="2">The sequence shown here is derived from an EMBL/GenBank/DDBJ whole genome shotgun (WGS) entry which is preliminary data.</text>
</comment>
<dbReference type="Pfam" id="PF13409">
    <property type="entry name" value="GST_N_2"/>
    <property type="match status" value="1"/>
</dbReference>
<dbReference type="InterPro" id="IPR036249">
    <property type="entry name" value="Thioredoxin-like_sf"/>
</dbReference>
<proteinExistence type="predicted"/>
<keyword evidence="3" id="KW-1185">Reference proteome</keyword>
<dbReference type="Proteomes" id="UP001230188">
    <property type="component" value="Unassembled WGS sequence"/>
</dbReference>
<sequence length="403" mass="43628">MVGDAVLGGMLLTFERALALMGSSRGSVLSWYEVRVSGGESGERLFDAKERLFGKAGPEVVLWRDAAGWCPFCCMAVLLLEEMKVAYRVRTVPLSGYARPGETKDPEYLAMVPDGIVPGIQLREGKKFAPAFRNVYAIFAALQDKYPDRYPGYANNARVLGPDGLVGRLEKSRYRRDPATLRPILRELDALLRESGGPFLGGPRLSAADCQLLPFLERIEAYAVYFHGRATLDALPFVRAQRLLDTARAECEAFRHFGSDAFTLARVVLRYEPSARVSADARAVENSRDFKDSDARVAAAKLGTNHEAVAKFALRVADDEVGAAALDDALRAVATTLLGASSCDAVVTELRDRHEPADLADAATALAALSRNVGVPRDFLPAPAAALRAHCVDLAAALASTRM</sequence>
<evidence type="ECO:0000313" key="3">
    <source>
        <dbReference type="Proteomes" id="UP001230188"/>
    </source>
</evidence>
<dbReference type="InterPro" id="IPR050983">
    <property type="entry name" value="GST_Omega/HSP26"/>
</dbReference>
<evidence type="ECO:0000259" key="1">
    <source>
        <dbReference type="Pfam" id="PF13409"/>
    </source>
</evidence>
<dbReference type="SUPFAM" id="SSF47616">
    <property type="entry name" value="GST C-terminal domain-like"/>
    <property type="match status" value="1"/>
</dbReference>
<dbReference type="SUPFAM" id="SSF52833">
    <property type="entry name" value="Thioredoxin-like"/>
    <property type="match status" value="1"/>
</dbReference>
<dbReference type="PANTHER" id="PTHR43968">
    <property type="match status" value="1"/>
</dbReference>
<dbReference type="EMBL" id="JAQMWT010000552">
    <property type="protein sequence ID" value="KAJ8599615.1"/>
    <property type="molecule type" value="Genomic_DNA"/>
</dbReference>
<protein>
    <recommendedName>
        <fullName evidence="1">GST N-terminal domain-containing protein</fullName>
    </recommendedName>
</protein>
<dbReference type="AlphaFoldDB" id="A0AAD7U7B5"/>
<dbReference type="Gene3D" id="1.20.1050.10">
    <property type="match status" value="1"/>
</dbReference>
<feature type="domain" description="GST N-terminal" evidence="1">
    <location>
        <begin position="69"/>
        <end position="125"/>
    </location>
</feature>
<dbReference type="PANTHER" id="PTHR43968:SF6">
    <property type="entry name" value="GLUTATHIONE S-TRANSFERASE OMEGA"/>
    <property type="match status" value="1"/>
</dbReference>
<dbReference type="InterPro" id="IPR036282">
    <property type="entry name" value="Glutathione-S-Trfase_C_sf"/>
</dbReference>
<gene>
    <name evidence="2" type="ORF">CTAYLR_004688</name>
</gene>
<accession>A0AAD7U7B5</accession>
<dbReference type="InterPro" id="IPR004045">
    <property type="entry name" value="Glutathione_S-Trfase_N"/>
</dbReference>
<organism evidence="2 3">
    <name type="scientific">Chrysophaeum taylorii</name>
    <dbReference type="NCBI Taxonomy" id="2483200"/>
    <lineage>
        <taxon>Eukaryota</taxon>
        <taxon>Sar</taxon>
        <taxon>Stramenopiles</taxon>
        <taxon>Ochrophyta</taxon>
        <taxon>Pelagophyceae</taxon>
        <taxon>Pelagomonadales</taxon>
        <taxon>Pelagomonadaceae</taxon>
        <taxon>Chrysophaeum</taxon>
    </lineage>
</organism>
<name>A0AAD7U7B5_9STRA</name>
<dbReference type="Pfam" id="PF13410">
    <property type="entry name" value="GST_C_2"/>
    <property type="match status" value="1"/>
</dbReference>
<dbReference type="Gene3D" id="3.40.30.10">
    <property type="entry name" value="Glutaredoxin"/>
    <property type="match status" value="1"/>
</dbReference>
<dbReference type="GO" id="GO:0005737">
    <property type="term" value="C:cytoplasm"/>
    <property type="evidence" value="ECO:0007669"/>
    <property type="project" value="TreeGrafter"/>
</dbReference>